<dbReference type="GO" id="GO:0004022">
    <property type="term" value="F:alcohol dehydrogenase (NAD+) activity"/>
    <property type="evidence" value="ECO:0007669"/>
    <property type="project" value="TreeGrafter"/>
</dbReference>
<evidence type="ECO:0000256" key="2">
    <source>
        <dbReference type="ARBA" id="ARBA00023002"/>
    </source>
</evidence>
<reference evidence="6 7" key="1">
    <citation type="submission" date="2018-10" db="EMBL/GenBank/DDBJ databases">
        <title>Tessaracoccus antarcticuss sp. nov., isolated from sediment.</title>
        <authorList>
            <person name="Zhou L.Y."/>
            <person name="Du Z.J."/>
        </authorList>
    </citation>
    <scope>NUCLEOTIDE SEQUENCE [LARGE SCALE GENOMIC DNA]</scope>
    <source>
        <strain evidence="6 7">JDX10</strain>
    </source>
</reference>
<gene>
    <name evidence="6" type="ORF">EAX62_05570</name>
</gene>
<protein>
    <submittedName>
        <fullName evidence="6">Iron-containing alcohol dehydrogenase</fullName>
    </submittedName>
</protein>
<dbReference type="Pfam" id="PF00465">
    <property type="entry name" value="Fe-ADH"/>
    <property type="match status" value="1"/>
</dbReference>
<accession>A0A3M0GH47</accession>
<evidence type="ECO:0000259" key="4">
    <source>
        <dbReference type="Pfam" id="PF00465"/>
    </source>
</evidence>
<proteinExistence type="inferred from homology"/>
<comment type="caution">
    <text evidence="6">The sequence shown here is derived from an EMBL/GenBank/DDBJ whole genome shotgun (WGS) entry which is preliminary data.</text>
</comment>
<dbReference type="AlphaFoldDB" id="A0A3M0GH47"/>
<dbReference type="EMBL" id="REFW01000001">
    <property type="protein sequence ID" value="RMB62052.1"/>
    <property type="molecule type" value="Genomic_DNA"/>
</dbReference>
<dbReference type="InterPro" id="IPR056798">
    <property type="entry name" value="ADH_Fe_C"/>
</dbReference>
<evidence type="ECO:0000313" key="7">
    <source>
        <dbReference type="Proteomes" id="UP000275256"/>
    </source>
</evidence>
<dbReference type="CDD" id="cd08183">
    <property type="entry name" value="Fe-ADH-like"/>
    <property type="match status" value="1"/>
</dbReference>
<dbReference type="FunFam" id="3.40.50.1970:FF:000003">
    <property type="entry name" value="Alcohol dehydrogenase, iron-containing"/>
    <property type="match status" value="1"/>
</dbReference>
<feature type="domain" description="Alcohol dehydrogenase iron-type/glycerol dehydrogenase GldA" evidence="4">
    <location>
        <begin position="10"/>
        <end position="172"/>
    </location>
</feature>
<evidence type="ECO:0000256" key="3">
    <source>
        <dbReference type="ARBA" id="ARBA00023027"/>
    </source>
</evidence>
<dbReference type="PROSITE" id="PS00913">
    <property type="entry name" value="ADH_IRON_1"/>
    <property type="match status" value="1"/>
</dbReference>
<evidence type="ECO:0000259" key="5">
    <source>
        <dbReference type="Pfam" id="PF25137"/>
    </source>
</evidence>
<dbReference type="PANTHER" id="PTHR11496:SF102">
    <property type="entry name" value="ALCOHOL DEHYDROGENASE 4"/>
    <property type="match status" value="1"/>
</dbReference>
<dbReference type="Gene3D" id="3.40.50.1970">
    <property type="match status" value="1"/>
</dbReference>
<dbReference type="OrthoDB" id="323926at2"/>
<keyword evidence="2" id="KW-0560">Oxidoreductase</keyword>
<name>A0A3M0GH47_9ACTN</name>
<feature type="domain" description="Fe-containing alcohol dehydrogenase-like C-terminal" evidence="5">
    <location>
        <begin position="183"/>
        <end position="376"/>
    </location>
</feature>
<dbReference type="PANTHER" id="PTHR11496">
    <property type="entry name" value="ALCOHOL DEHYDROGENASE"/>
    <property type="match status" value="1"/>
</dbReference>
<organism evidence="6 7">
    <name type="scientific">Tessaracoccus antarcticus</name>
    <dbReference type="NCBI Taxonomy" id="2479848"/>
    <lineage>
        <taxon>Bacteria</taxon>
        <taxon>Bacillati</taxon>
        <taxon>Actinomycetota</taxon>
        <taxon>Actinomycetes</taxon>
        <taxon>Propionibacteriales</taxon>
        <taxon>Propionibacteriaceae</taxon>
        <taxon>Tessaracoccus</taxon>
    </lineage>
</organism>
<evidence type="ECO:0000313" key="6">
    <source>
        <dbReference type="EMBL" id="RMB62052.1"/>
    </source>
</evidence>
<dbReference type="Gene3D" id="1.20.1090.10">
    <property type="entry name" value="Dehydroquinate synthase-like - alpha domain"/>
    <property type="match status" value="1"/>
</dbReference>
<comment type="similarity">
    <text evidence="1">Belongs to the iron-containing alcohol dehydrogenase family.</text>
</comment>
<dbReference type="InterPro" id="IPR001670">
    <property type="entry name" value="ADH_Fe/GldA"/>
</dbReference>
<dbReference type="Pfam" id="PF25137">
    <property type="entry name" value="ADH_Fe_C"/>
    <property type="match status" value="1"/>
</dbReference>
<keyword evidence="7" id="KW-1185">Reference proteome</keyword>
<dbReference type="Proteomes" id="UP000275256">
    <property type="component" value="Unassembled WGS sequence"/>
</dbReference>
<dbReference type="InterPro" id="IPR018211">
    <property type="entry name" value="ADH_Fe_CS"/>
</dbReference>
<evidence type="ECO:0000256" key="1">
    <source>
        <dbReference type="ARBA" id="ARBA00007358"/>
    </source>
</evidence>
<sequence length="379" mass="38218">MNAFTFATATTIAFGAGVVAQLDAHSRRLGGRAFLITGGSPDRTAQFTASLPVVGTYALPGEPTFEDARDAVAAARAAGADNVIGIGGGAVLDLAKAVAILVLSDADPMEHAEVIGAGRPLPGRALPFIAVPTTAGTGSEVTANAVLTSVEHRVKVSLRSPAMLADVALVDPQLALSCPPLVTAHSGMDAITQCLEPLTSRFANPMVDALSTAGLRAGGRAMVRAVENGDDLEARTDMALCSLMGGLSLANAKLGAVHGLAGVLGGVTGAPHGAICAALLRSTTAANIAALQERDPRNPALDAYARAAEALTGEPGLPALDAWLRAVQNRLGIAGLAALGVRAEDHGGVVDVAMQSSSMQGNPVDLSADELLHVLQMSS</sequence>
<keyword evidence="3" id="KW-0520">NAD</keyword>
<dbReference type="GO" id="GO:0046872">
    <property type="term" value="F:metal ion binding"/>
    <property type="evidence" value="ECO:0007669"/>
    <property type="project" value="InterPro"/>
</dbReference>
<dbReference type="RefSeq" id="WP_121900600.1">
    <property type="nucleotide sequence ID" value="NZ_REFW01000001.1"/>
</dbReference>
<dbReference type="SUPFAM" id="SSF56796">
    <property type="entry name" value="Dehydroquinate synthase-like"/>
    <property type="match status" value="1"/>
</dbReference>
<dbReference type="InterPro" id="IPR039697">
    <property type="entry name" value="Alcohol_dehydrogenase_Fe"/>
</dbReference>